<dbReference type="RefSeq" id="WP_168835049.1">
    <property type="nucleotide sequence ID" value="NZ_JABAIK010000002.1"/>
</dbReference>
<sequence length="194" mass="21608">MTLRIKRKIWLPFGYRRVSVRRSRRTFAKQHSEAIMHEASVVARAAPAAITKTQKIVPDTNLEPCEPTIPESSSVAPQVAKFPEAFNPHRAYLNDMMQTLTSMPENAFVDEPSSIPECPFRPFLKPVMTPQATPIAAPESALVLPKVCDISDNLAEDNMVLPAHANRLKNSRPQPHLRTLSGIRSSLMATKRSS</sequence>
<evidence type="ECO:0000313" key="1">
    <source>
        <dbReference type="EMBL" id="NLS11959.1"/>
    </source>
</evidence>
<keyword evidence="2" id="KW-1185">Reference proteome</keyword>
<dbReference type="AlphaFoldDB" id="A0A7X8TNN4"/>
<accession>A0A7X8TNN4</accession>
<reference evidence="1 2" key="1">
    <citation type="submission" date="2020-04" db="EMBL/GenBank/DDBJ databases">
        <title>Vibrio sp. SM6, a novel species isolated from seawater.</title>
        <authorList>
            <person name="Wang X."/>
        </authorList>
    </citation>
    <scope>NUCLEOTIDE SEQUENCE [LARGE SCALE GENOMIC DNA]</scope>
    <source>
        <strain evidence="1 2">SM6</strain>
    </source>
</reference>
<evidence type="ECO:0000313" key="2">
    <source>
        <dbReference type="Proteomes" id="UP000535589"/>
    </source>
</evidence>
<dbReference type="Proteomes" id="UP000535589">
    <property type="component" value="Unassembled WGS sequence"/>
</dbReference>
<protein>
    <submittedName>
        <fullName evidence="1">Uncharacterized protein</fullName>
    </submittedName>
</protein>
<gene>
    <name evidence="1" type="ORF">HGP28_03520</name>
</gene>
<organism evidence="1 2">
    <name type="scientific">Vibrio agarilyticus</name>
    <dbReference type="NCBI Taxonomy" id="2726741"/>
    <lineage>
        <taxon>Bacteria</taxon>
        <taxon>Pseudomonadati</taxon>
        <taxon>Pseudomonadota</taxon>
        <taxon>Gammaproteobacteria</taxon>
        <taxon>Vibrionales</taxon>
        <taxon>Vibrionaceae</taxon>
        <taxon>Vibrio</taxon>
    </lineage>
</organism>
<proteinExistence type="predicted"/>
<comment type="caution">
    <text evidence="1">The sequence shown here is derived from an EMBL/GenBank/DDBJ whole genome shotgun (WGS) entry which is preliminary data.</text>
</comment>
<name>A0A7X8TNN4_9VIBR</name>
<dbReference type="EMBL" id="JABAIK010000002">
    <property type="protein sequence ID" value="NLS11959.1"/>
    <property type="molecule type" value="Genomic_DNA"/>
</dbReference>